<protein>
    <submittedName>
        <fullName evidence="1">Uncharacterized protein</fullName>
    </submittedName>
</protein>
<accession>A0A9Q1JFY2</accession>
<dbReference type="AlphaFoldDB" id="A0A9Q1JFY2"/>
<organism evidence="1 2">
    <name type="scientific">Carnegiea gigantea</name>
    <dbReference type="NCBI Taxonomy" id="171969"/>
    <lineage>
        <taxon>Eukaryota</taxon>
        <taxon>Viridiplantae</taxon>
        <taxon>Streptophyta</taxon>
        <taxon>Embryophyta</taxon>
        <taxon>Tracheophyta</taxon>
        <taxon>Spermatophyta</taxon>
        <taxon>Magnoliopsida</taxon>
        <taxon>eudicotyledons</taxon>
        <taxon>Gunneridae</taxon>
        <taxon>Pentapetalae</taxon>
        <taxon>Caryophyllales</taxon>
        <taxon>Cactineae</taxon>
        <taxon>Cactaceae</taxon>
        <taxon>Cactoideae</taxon>
        <taxon>Echinocereeae</taxon>
        <taxon>Carnegiea</taxon>
    </lineage>
</organism>
<dbReference type="Proteomes" id="UP001153076">
    <property type="component" value="Unassembled WGS sequence"/>
</dbReference>
<gene>
    <name evidence="1" type="ORF">Cgig2_025564</name>
</gene>
<sequence>MDRTLGNKRAPLQDGHECGLGLIIGAYIPFKASISGVIQFSYQGDTNVWMAFCELWGPLTNTLYHGADSDCSDDFSTLVRYAGLPGSKPTLLQVRHIFRDTRYLSFQASSSYGVTVAPRRNLLYRPLKRKNQGFWRDLLASIARVSQSLSALCSMIDICKLNTIEICWLSSKIEEIFGVVETTTKIKELVNVNRVKALSDQDLSCSSKIAHIECHLNNLSCKALKLKVKEQEI</sequence>
<dbReference type="EMBL" id="JAKOGI010002095">
    <property type="protein sequence ID" value="KAJ8422972.1"/>
    <property type="molecule type" value="Genomic_DNA"/>
</dbReference>
<evidence type="ECO:0000313" key="2">
    <source>
        <dbReference type="Proteomes" id="UP001153076"/>
    </source>
</evidence>
<keyword evidence="2" id="KW-1185">Reference proteome</keyword>
<evidence type="ECO:0000313" key="1">
    <source>
        <dbReference type="EMBL" id="KAJ8422972.1"/>
    </source>
</evidence>
<proteinExistence type="predicted"/>
<comment type="caution">
    <text evidence="1">The sequence shown here is derived from an EMBL/GenBank/DDBJ whole genome shotgun (WGS) entry which is preliminary data.</text>
</comment>
<name>A0A9Q1JFY2_9CARY</name>
<reference evidence="1" key="1">
    <citation type="submission" date="2022-04" db="EMBL/GenBank/DDBJ databases">
        <title>Carnegiea gigantea Genome sequencing and assembly v2.</title>
        <authorList>
            <person name="Copetti D."/>
            <person name="Sanderson M.J."/>
            <person name="Burquez A."/>
            <person name="Wojciechowski M.F."/>
        </authorList>
    </citation>
    <scope>NUCLEOTIDE SEQUENCE</scope>
    <source>
        <strain evidence="1">SGP5-SGP5p</strain>
        <tissue evidence="1">Aerial part</tissue>
    </source>
</reference>